<sequence>MKPTLLILSLTVALSGCASITFDNGTPKTTATTTERQWHHNAAYDLLELGSPIDPVAVCEERTWLSVRTQHPFSGAVATGIATYVFGPGALLTTNLWAPQNVAVDCQEQG</sequence>
<dbReference type="RefSeq" id="WP_008041277.1">
    <property type="nucleotide sequence ID" value="NZ_CH724149.1"/>
</dbReference>
<keyword evidence="1" id="KW-0732">Signal</keyword>
<proteinExistence type="predicted"/>
<evidence type="ECO:0000313" key="3">
    <source>
        <dbReference type="Proteomes" id="UP000005953"/>
    </source>
</evidence>
<dbReference type="EMBL" id="AAOE01000002">
    <property type="protein sequence ID" value="EAR10788.1"/>
    <property type="molecule type" value="Genomic_DNA"/>
</dbReference>
<evidence type="ECO:0000313" key="2">
    <source>
        <dbReference type="EMBL" id="EAR10788.1"/>
    </source>
</evidence>
<evidence type="ECO:0000256" key="1">
    <source>
        <dbReference type="SAM" id="SignalP"/>
    </source>
</evidence>
<keyword evidence="3" id="KW-1185">Reference proteome</keyword>
<dbReference type="STRING" id="314283.MED297_09771"/>
<comment type="caution">
    <text evidence="2">The sequence shown here is derived from an EMBL/GenBank/DDBJ whole genome shotgun (WGS) entry which is preliminary data.</text>
</comment>
<dbReference type="AlphaFoldDB" id="A4BA32"/>
<feature type="chain" id="PRO_5002666317" description="Lipoprotein" evidence="1">
    <location>
        <begin position="19"/>
        <end position="110"/>
    </location>
</feature>
<protein>
    <recommendedName>
        <fullName evidence="4">Lipoprotein</fullName>
    </recommendedName>
</protein>
<organism evidence="2 3">
    <name type="scientific">Reinekea blandensis MED297</name>
    <dbReference type="NCBI Taxonomy" id="314283"/>
    <lineage>
        <taxon>Bacteria</taxon>
        <taxon>Pseudomonadati</taxon>
        <taxon>Pseudomonadota</taxon>
        <taxon>Gammaproteobacteria</taxon>
        <taxon>Oceanospirillales</taxon>
        <taxon>Saccharospirillaceae</taxon>
        <taxon>Reinekea</taxon>
    </lineage>
</organism>
<feature type="signal peptide" evidence="1">
    <location>
        <begin position="1"/>
        <end position="18"/>
    </location>
</feature>
<accession>A4BA32</accession>
<evidence type="ECO:0008006" key="4">
    <source>
        <dbReference type="Google" id="ProtNLM"/>
    </source>
</evidence>
<reference evidence="2 3" key="1">
    <citation type="submission" date="2006-02" db="EMBL/GenBank/DDBJ databases">
        <authorList>
            <person name="Pinhassi J."/>
            <person name="Pedros-Alio C."/>
            <person name="Ferriera S."/>
            <person name="Johnson J."/>
            <person name="Kravitz S."/>
            <person name="Halpern A."/>
            <person name="Remington K."/>
            <person name="Beeson K."/>
            <person name="Tran B."/>
            <person name="Rogers Y.-H."/>
            <person name="Friedman R."/>
            <person name="Venter J.C."/>
        </authorList>
    </citation>
    <scope>NUCLEOTIDE SEQUENCE [LARGE SCALE GENOMIC DNA]</scope>
    <source>
        <strain evidence="2 3">MED297</strain>
    </source>
</reference>
<dbReference type="Proteomes" id="UP000005953">
    <property type="component" value="Unassembled WGS sequence"/>
</dbReference>
<gene>
    <name evidence="2" type="ORF">MED297_09771</name>
</gene>
<name>A4BA32_9GAMM</name>
<dbReference type="OrthoDB" id="6305753at2"/>
<dbReference type="PROSITE" id="PS51257">
    <property type="entry name" value="PROKAR_LIPOPROTEIN"/>
    <property type="match status" value="1"/>
</dbReference>
<dbReference type="HOGENOM" id="CLU_2301662_0_0_6"/>